<keyword evidence="11" id="KW-0934">Plastid</keyword>
<evidence type="ECO:0000256" key="7">
    <source>
        <dbReference type="ARBA" id="ARBA00048552"/>
    </source>
</evidence>
<dbReference type="Gene3D" id="1.10.40.90">
    <property type="match status" value="1"/>
</dbReference>
<dbReference type="InterPro" id="IPR000722">
    <property type="entry name" value="RNA_pol_asu"/>
</dbReference>
<evidence type="ECO:0000259" key="10">
    <source>
        <dbReference type="SMART" id="SM00663"/>
    </source>
</evidence>
<dbReference type="PANTHER" id="PTHR19376">
    <property type="entry name" value="DNA-DIRECTED RNA POLYMERASE"/>
    <property type="match status" value="1"/>
</dbReference>
<feature type="region of interest" description="Disordered" evidence="9">
    <location>
        <begin position="37"/>
        <end position="77"/>
    </location>
</feature>
<keyword evidence="4 8" id="KW-0808">Transferase</keyword>
<dbReference type="Pfam" id="PF04997">
    <property type="entry name" value="RNA_pol_Rpb1_1"/>
    <property type="match status" value="1"/>
</dbReference>
<feature type="compositionally biased region" description="Basic and acidic residues" evidence="9">
    <location>
        <begin position="364"/>
        <end position="383"/>
    </location>
</feature>
<dbReference type="GO" id="GO:0000428">
    <property type="term" value="C:DNA-directed RNA polymerase complex"/>
    <property type="evidence" value="ECO:0007669"/>
    <property type="project" value="UniProtKB-KW"/>
</dbReference>
<evidence type="ECO:0000256" key="2">
    <source>
        <dbReference type="ARBA" id="ARBA00007207"/>
    </source>
</evidence>
<dbReference type="Gene3D" id="1.10.274.100">
    <property type="entry name" value="RNA polymerase Rpb1, domain 3"/>
    <property type="match status" value="1"/>
</dbReference>
<feature type="compositionally biased region" description="Basic and acidic residues" evidence="9">
    <location>
        <begin position="46"/>
        <end position="61"/>
    </location>
</feature>
<sequence>MTTHQNKHQYPRIGLVSPEQTRAWADKVLPTGEIVGRVTQPSTFHRGSDEPERDGTSRERISGPIRSGVRARGKYQQDFGDGGDSIFRKECGAEYIGSRVRRYRMGHIESACAVTHARYLKNLPSHIANIPSKPLQESESPAYRDPLSARPVTEKPTPPGFKRGFLKYDEYGTWNETIPCFSHRSDSDESMEREATTGGDATREPSASPDPKVLSDRAHAEWGSWVSDGPTGDELEDRTTQRGKDLLVRRIGLMKNLVRTKTNPEWMVPLLSPVPPPEPRPMVQLGEGRVVSPDINEPHRRIILRNNPLGNPSARRILAPEGAIVRQKKLLQGAVDAPIGNGIGGEPVTDTDERPSKPSSDMVQGKEGRSRENSPGKRVDHPGRPAIVVGPYLSLHQCGSPRGIAMEPPQPFIIRSLIGRHIAPSTGAAKPPTRKEMPFVREILREVVRGHPVSLNRAPTLHRPGIQAFEPVSADGCAIRSHPSVRAGFNADSDGDQMAVHVPPPSGAQAEARPSALSHTNPPSPATGDPVSAPNQDMPPGPHVPTIGNGRGIRGNRYHNSCRGSGYNPFVPYDTLFRGVPYFNGHDALPVTESRKGIELHLQSPLWLRWPTDDLRIMNPIDREEPLEVQYEPTGTCHQIHENYRTGEGDGNTLSVYVRTTAGRIISNQRMESSLRGGISGYYSLLRNVATFPAGDCIINR</sequence>
<dbReference type="InterPro" id="IPR006592">
    <property type="entry name" value="RNA_pol_N"/>
</dbReference>
<feature type="region of interest" description="Disordered" evidence="9">
    <location>
        <begin position="485"/>
        <end position="556"/>
    </location>
</feature>
<feature type="region of interest" description="Disordered" evidence="9">
    <location>
        <begin position="336"/>
        <end position="385"/>
    </location>
</feature>
<evidence type="ECO:0000256" key="9">
    <source>
        <dbReference type="SAM" id="MobiDB-lite"/>
    </source>
</evidence>
<feature type="region of interest" description="Disordered" evidence="9">
    <location>
        <begin position="131"/>
        <end position="161"/>
    </location>
</feature>
<dbReference type="EC" id="2.7.7.6" evidence="8"/>
<feature type="domain" description="RNA polymerase N-terminal" evidence="10">
    <location>
        <begin position="265"/>
        <end position="546"/>
    </location>
</feature>
<reference evidence="11" key="1">
    <citation type="journal article" date="2021" name="Plant J.">
        <title>Distinctive evolutionary pattern of organelle genomes linked to the nuclear genome in Selaginellaceae.</title>
        <authorList>
            <person name="Kang J.-S."/>
            <person name="Zhang H.-R."/>
            <person name="Wang Y.-R."/>
            <person name="Liang S.-Q."/>
            <person name="Mao Z.-Y."/>
            <person name="Zhang X.-C."/>
            <person name="Xiang Q.-P."/>
        </authorList>
    </citation>
    <scope>NUCLEOTIDE SEQUENCE</scope>
    <source>
        <strain evidence="11">110-kb</strain>
    </source>
</reference>
<proteinExistence type="inferred from homology"/>
<dbReference type="InterPro" id="IPR045867">
    <property type="entry name" value="DNA-dir_RpoC_beta_prime"/>
</dbReference>
<evidence type="ECO:0000256" key="6">
    <source>
        <dbReference type="ARBA" id="ARBA00023163"/>
    </source>
</evidence>
<feature type="region of interest" description="Disordered" evidence="9">
    <location>
        <begin position="182"/>
        <end position="214"/>
    </location>
</feature>
<dbReference type="GO" id="GO:0003899">
    <property type="term" value="F:DNA-directed RNA polymerase activity"/>
    <property type="evidence" value="ECO:0007669"/>
    <property type="project" value="UniProtKB-EC"/>
</dbReference>
<dbReference type="SUPFAM" id="SSF64484">
    <property type="entry name" value="beta and beta-prime subunits of DNA dependent RNA-polymerase"/>
    <property type="match status" value="1"/>
</dbReference>
<evidence type="ECO:0000313" key="11">
    <source>
        <dbReference type="EMBL" id="QQP00342.1"/>
    </source>
</evidence>
<dbReference type="InterPro" id="IPR007080">
    <property type="entry name" value="RNA_pol_Rpb1_1"/>
</dbReference>
<name>A0A7U3VJF9_9TRAC</name>
<protein>
    <recommendedName>
        <fullName evidence="8">DNA-directed RNA polymerase subunit</fullName>
        <ecNumber evidence="8">2.7.7.6</ecNumber>
    </recommendedName>
</protein>
<comment type="similarity">
    <text evidence="2">Belongs to the RNA polymerase beta' chain family. RpoC1 subfamily.</text>
</comment>
<dbReference type="Gene3D" id="2.40.40.20">
    <property type="match status" value="1"/>
</dbReference>
<comment type="catalytic activity">
    <reaction evidence="7 8">
        <text>RNA(n) + a ribonucleoside 5'-triphosphate = RNA(n+1) + diphosphate</text>
        <dbReference type="Rhea" id="RHEA:21248"/>
        <dbReference type="Rhea" id="RHEA-COMP:14527"/>
        <dbReference type="Rhea" id="RHEA-COMP:17342"/>
        <dbReference type="ChEBI" id="CHEBI:33019"/>
        <dbReference type="ChEBI" id="CHEBI:61557"/>
        <dbReference type="ChEBI" id="CHEBI:140395"/>
        <dbReference type="EC" id="2.7.7.6"/>
    </reaction>
</comment>
<dbReference type="GO" id="GO:0006351">
    <property type="term" value="P:DNA-templated transcription"/>
    <property type="evidence" value="ECO:0007669"/>
    <property type="project" value="InterPro"/>
</dbReference>
<organism evidence="11">
    <name type="scientific">Selaginella pallidissima</name>
    <dbReference type="NCBI Taxonomy" id="1715389"/>
    <lineage>
        <taxon>Eukaryota</taxon>
        <taxon>Viridiplantae</taxon>
        <taxon>Streptophyta</taxon>
        <taxon>Embryophyta</taxon>
        <taxon>Tracheophyta</taxon>
        <taxon>Lycopodiopsida</taxon>
        <taxon>Selaginellales</taxon>
        <taxon>Selaginellaceae</taxon>
        <taxon>Selaginella</taxon>
    </lineage>
</organism>
<dbReference type="Pfam" id="PF00623">
    <property type="entry name" value="RNA_pol_Rpb1_2"/>
    <property type="match status" value="1"/>
</dbReference>
<evidence type="ECO:0000256" key="8">
    <source>
        <dbReference type="RuleBase" id="RU004279"/>
    </source>
</evidence>
<geneLocation type="plastid" evidence="11"/>
<gene>
    <name evidence="11" type="primary">rpoC1</name>
</gene>
<feature type="compositionally biased region" description="Basic and acidic residues" evidence="9">
    <location>
        <begin position="183"/>
        <end position="195"/>
    </location>
</feature>
<dbReference type="InterPro" id="IPR042102">
    <property type="entry name" value="RNA_pol_Rpb1_3_sf"/>
</dbReference>
<evidence type="ECO:0000256" key="5">
    <source>
        <dbReference type="ARBA" id="ARBA00022695"/>
    </source>
</evidence>
<dbReference type="SMART" id="SM00663">
    <property type="entry name" value="RPOLA_N"/>
    <property type="match status" value="1"/>
</dbReference>
<evidence type="ECO:0000256" key="3">
    <source>
        <dbReference type="ARBA" id="ARBA00022478"/>
    </source>
</evidence>
<keyword evidence="3 8" id="KW-0240">DNA-directed RNA polymerase</keyword>
<keyword evidence="5 8" id="KW-0548">Nucleotidyltransferase</keyword>
<feature type="region of interest" description="Disordered" evidence="9">
    <location>
        <begin position="221"/>
        <end position="240"/>
    </location>
</feature>
<accession>A0A7U3VJF9</accession>
<comment type="function">
    <text evidence="1 8">DNA-dependent RNA polymerase catalyzes the transcription of DNA into RNA using the four ribonucleoside triphosphates as substrates.</text>
</comment>
<dbReference type="GO" id="GO:0003677">
    <property type="term" value="F:DNA binding"/>
    <property type="evidence" value="ECO:0007669"/>
    <property type="project" value="InterPro"/>
</dbReference>
<keyword evidence="6 8" id="KW-0804">Transcription</keyword>
<dbReference type="EMBL" id="MK293728">
    <property type="protein sequence ID" value="QQP00342.1"/>
    <property type="molecule type" value="Genomic_DNA"/>
</dbReference>
<evidence type="ECO:0000256" key="4">
    <source>
        <dbReference type="ARBA" id="ARBA00022679"/>
    </source>
</evidence>
<dbReference type="AlphaFoldDB" id="A0A7U3VJF9"/>
<dbReference type="PANTHER" id="PTHR19376:SF54">
    <property type="entry name" value="DNA-DIRECTED RNA POLYMERASE SUBUNIT BETA"/>
    <property type="match status" value="1"/>
</dbReference>
<evidence type="ECO:0000256" key="1">
    <source>
        <dbReference type="ARBA" id="ARBA00004026"/>
    </source>
</evidence>